<protein>
    <submittedName>
        <fullName evidence="3">Methyltransferase domain-containing protein</fullName>
    </submittedName>
</protein>
<evidence type="ECO:0000256" key="1">
    <source>
        <dbReference type="SAM" id="MobiDB-lite"/>
    </source>
</evidence>
<keyword evidence="3" id="KW-0808">Transferase</keyword>
<evidence type="ECO:0000313" key="3">
    <source>
        <dbReference type="EMBL" id="WUX52082.1"/>
    </source>
</evidence>
<proteinExistence type="predicted"/>
<accession>A0ABZ2A5A7</accession>
<evidence type="ECO:0000313" key="4">
    <source>
        <dbReference type="Proteomes" id="UP001432209"/>
    </source>
</evidence>
<dbReference type="InterPro" id="IPR013216">
    <property type="entry name" value="Methyltransf_11"/>
</dbReference>
<dbReference type="Proteomes" id="UP001432209">
    <property type="component" value="Chromosome"/>
</dbReference>
<gene>
    <name evidence="3" type="ORF">OG442_11415</name>
</gene>
<dbReference type="GeneID" id="91345124"/>
<feature type="domain" description="Methyltransferase type 11" evidence="2">
    <location>
        <begin position="59"/>
        <end position="99"/>
    </location>
</feature>
<feature type="region of interest" description="Disordered" evidence="1">
    <location>
        <begin position="1"/>
        <end position="24"/>
    </location>
</feature>
<dbReference type="RefSeq" id="WP_329075762.1">
    <property type="nucleotide sequence ID" value="NZ_CP108849.2"/>
</dbReference>
<dbReference type="GO" id="GO:0008168">
    <property type="term" value="F:methyltransferase activity"/>
    <property type="evidence" value="ECO:0007669"/>
    <property type="project" value="UniProtKB-KW"/>
</dbReference>
<keyword evidence="3" id="KW-0489">Methyltransferase</keyword>
<feature type="compositionally biased region" description="Polar residues" evidence="1">
    <location>
        <begin position="1"/>
        <end position="21"/>
    </location>
</feature>
<dbReference type="Pfam" id="PF08241">
    <property type="entry name" value="Methyltransf_11"/>
    <property type="match status" value="1"/>
</dbReference>
<organism evidence="3 4">
    <name type="scientific">Streptomyces niveus</name>
    <name type="common">Streptomyces spheroides</name>
    <dbReference type="NCBI Taxonomy" id="193462"/>
    <lineage>
        <taxon>Bacteria</taxon>
        <taxon>Bacillati</taxon>
        <taxon>Actinomycetota</taxon>
        <taxon>Actinomycetes</taxon>
        <taxon>Kitasatosporales</taxon>
        <taxon>Streptomycetaceae</taxon>
        <taxon>Streptomyces</taxon>
    </lineage>
</organism>
<dbReference type="InterPro" id="IPR029063">
    <property type="entry name" value="SAM-dependent_MTases_sf"/>
</dbReference>
<evidence type="ECO:0000259" key="2">
    <source>
        <dbReference type="Pfam" id="PF08241"/>
    </source>
</evidence>
<sequence>MTRTLVQHHQQQVNAASTDPSTEACGRARDWAEIQERMLVPLYEAVYERLEVGPGTRLLGLGCGSGLALLIATARGAQVTGVDADQERVALARERLVHDARPVAHAAPPAAPGRAAAAPTGRFGVRARARVLTGGTTAVAEAERPSVEPRRSSYDVITAFQPIGVASGDSDGLGPALAEAVPLADRGTPVVLAGWGPPERCATSGVLRVAGRLTERLRKGGGYRPPLRDDLEDVAARAGLKPDGSGRVSCPFGYAGMESALRGLLSTGVFDAAVRATDQRQVEKEITEALHPHVRRDGTVWMPNVFRYLIARTP</sequence>
<dbReference type="SUPFAM" id="SSF53335">
    <property type="entry name" value="S-adenosyl-L-methionine-dependent methyltransferases"/>
    <property type="match status" value="1"/>
</dbReference>
<dbReference type="GO" id="GO:0032259">
    <property type="term" value="P:methylation"/>
    <property type="evidence" value="ECO:0007669"/>
    <property type="project" value="UniProtKB-KW"/>
</dbReference>
<reference evidence="3" key="1">
    <citation type="submission" date="2022-10" db="EMBL/GenBank/DDBJ databases">
        <title>The complete genomes of actinobacterial strains from the NBC collection.</title>
        <authorList>
            <person name="Joergensen T.S."/>
            <person name="Alvarez Arevalo M."/>
            <person name="Sterndorff E.B."/>
            <person name="Faurdal D."/>
            <person name="Vuksanovic O."/>
            <person name="Mourched A.-S."/>
            <person name="Charusanti P."/>
            <person name="Shaw S."/>
            <person name="Blin K."/>
            <person name="Weber T."/>
        </authorList>
    </citation>
    <scope>NUCLEOTIDE SEQUENCE</scope>
    <source>
        <strain evidence="3">NBC_01432</strain>
    </source>
</reference>
<dbReference type="Gene3D" id="3.40.50.150">
    <property type="entry name" value="Vaccinia Virus protein VP39"/>
    <property type="match status" value="1"/>
</dbReference>
<keyword evidence="4" id="KW-1185">Reference proteome</keyword>
<name>A0ABZ2A5A7_STRNV</name>
<dbReference type="EMBL" id="CP109495">
    <property type="protein sequence ID" value="WUX52082.1"/>
    <property type="molecule type" value="Genomic_DNA"/>
</dbReference>